<keyword evidence="3" id="KW-1185">Reference proteome</keyword>
<keyword evidence="1" id="KW-0472">Membrane</keyword>
<sequence length="62" mass="7407">MRFISYLSEYESRMSHMFNLILIIGCGNYVGEFFKVPIWSLLIIVIFQLNTFFINGFVRIYT</sequence>
<name>A0A2N8ZAB6_9VIBR</name>
<evidence type="ECO:0000313" key="3">
    <source>
        <dbReference type="Proteomes" id="UP000235828"/>
    </source>
</evidence>
<gene>
    <name evidence="2" type="ORF">VTAP4600_A0863</name>
</gene>
<evidence type="ECO:0000256" key="1">
    <source>
        <dbReference type="SAM" id="Phobius"/>
    </source>
</evidence>
<accession>A0A2N8ZAB6</accession>
<keyword evidence="1" id="KW-0812">Transmembrane</keyword>
<dbReference type="Proteomes" id="UP000235828">
    <property type="component" value="Chromosome A"/>
</dbReference>
<dbReference type="EMBL" id="LT960611">
    <property type="protein sequence ID" value="SON48842.1"/>
    <property type="molecule type" value="Genomic_DNA"/>
</dbReference>
<proteinExistence type="predicted"/>
<reference evidence="2 3" key="1">
    <citation type="submission" date="2017-10" db="EMBL/GenBank/DDBJ databases">
        <authorList>
            <person name="Banno H."/>
            <person name="Chua N.-H."/>
        </authorList>
    </citation>
    <scope>NUCLEOTIDE SEQUENCE [LARGE SCALE GENOMIC DNA]</scope>
    <source>
        <strain evidence="2">Vibrio tapetis CECT4600</strain>
    </source>
</reference>
<feature type="transmembrane region" description="Helical" evidence="1">
    <location>
        <begin position="36"/>
        <end position="58"/>
    </location>
</feature>
<dbReference type="PROSITE" id="PS51257">
    <property type="entry name" value="PROKAR_LIPOPROTEIN"/>
    <property type="match status" value="1"/>
</dbReference>
<dbReference type="AlphaFoldDB" id="A0A2N8ZAB6"/>
<evidence type="ECO:0000313" key="2">
    <source>
        <dbReference type="EMBL" id="SON48842.1"/>
    </source>
</evidence>
<feature type="transmembrane region" description="Helical" evidence="1">
    <location>
        <begin position="12"/>
        <end position="30"/>
    </location>
</feature>
<protein>
    <submittedName>
        <fullName evidence="2">Uncharacterized protein</fullName>
    </submittedName>
</protein>
<dbReference type="KEGG" id="vta:A0863"/>
<organism evidence="2 3">
    <name type="scientific">Vibrio tapetis subsp. tapetis</name>
    <dbReference type="NCBI Taxonomy" id="1671868"/>
    <lineage>
        <taxon>Bacteria</taxon>
        <taxon>Pseudomonadati</taxon>
        <taxon>Pseudomonadota</taxon>
        <taxon>Gammaproteobacteria</taxon>
        <taxon>Vibrionales</taxon>
        <taxon>Vibrionaceae</taxon>
        <taxon>Vibrio</taxon>
    </lineage>
</organism>
<keyword evidence="1" id="KW-1133">Transmembrane helix</keyword>